<dbReference type="FunFam" id="3.40.50.1820:FF:000540">
    <property type="entry name" value="Carboxypeptidase"/>
    <property type="match status" value="1"/>
</dbReference>
<reference evidence="3" key="1">
    <citation type="submission" date="2017-02" db="UniProtKB">
        <authorList>
            <consortium name="WormBaseParasite"/>
        </authorList>
    </citation>
    <scope>IDENTIFICATION</scope>
</reference>
<dbReference type="SUPFAM" id="SSF53474">
    <property type="entry name" value="alpha/beta-Hydrolases"/>
    <property type="match status" value="1"/>
</dbReference>
<evidence type="ECO:0000256" key="2">
    <source>
        <dbReference type="RuleBase" id="RU361156"/>
    </source>
</evidence>
<keyword evidence="2" id="KW-0645">Protease</keyword>
<evidence type="ECO:0000313" key="3">
    <source>
        <dbReference type="WBParaSite" id="ASIM_0000280501-mRNA-1"/>
    </source>
</evidence>
<organism evidence="3">
    <name type="scientific">Anisakis simplex</name>
    <name type="common">Herring worm</name>
    <dbReference type="NCBI Taxonomy" id="6269"/>
    <lineage>
        <taxon>Eukaryota</taxon>
        <taxon>Metazoa</taxon>
        <taxon>Ecdysozoa</taxon>
        <taxon>Nematoda</taxon>
        <taxon>Chromadorea</taxon>
        <taxon>Rhabditida</taxon>
        <taxon>Spirurina</taxon>
        <taxon>Ascaridomorpha</taxon>
        <taxon>Ascaridoidea</taxon>
        <taxon>Anisakidae</taxon>
        <taxon>Anisakis</taxon>
        <taxon>Anisakis simplex complex</taxon>
    </lineage>
</organism>
<name>A0A0M3J5H4_ANISI</name>
<comment type="similarity">
    <text evidence="1 2">Belongs to the peptidase S10 family.</text>
</comment>
<dbReference type="Gene3D" id="3.40.50.1820">
    <property type="entry name" value="alpha/beta hydrolase"/>
    <property type="match status" value="1"/>
</dbReference>
<dbReference type="PROSITE" id="PS00131">
    <property type="entry name" value="CARBOXYPEPT_SER_SER"/>
    <property type="match status" value="1"/>
</dbReference>
<dbReference type="InterPro" id="IPR018202">
    <property type="entry name" value="Ser_caboxypep_ser_AS"/>
</dbReference>
<proteinExistence type="inferred from homology"/>
<keyword evidence="2" id="KW-0121">Carboxypeptidase</keyword>
<dbReference type="EC" id="3.4.16.-" evidence="2"/>
<evidence type="ECO:0000256" key="1">
    <source>
        <dbReference type="ARBA" id="ARBA00009431"/>
    </source>
</evidence>
<protein>
    <recommendedName>
        <fullName evidence="2">Carboxypeptidase</fullName>
        <ecNumber evidence="2">3.4.16.-</ecNumber>
    </recommendedName>
</protein>
<dbReference type="WBParaSite" id="ASIM_0000280501-mRNA-1">
    <property type="protein sequence ID" value="ASIM_0000280501-mRNA-1"/>
    <property type="gene ID" value="ASIM_0000280501"/>
</dbReference>
<keyword evidence="2" id="KW-0378">Hydrolase</keyword>
<dbReference type="PRINTS" id="PR00724">
    <property type="entry name" value="CRBOXYPTASEC"/>
</dbReference>
<dbReference type="PANTHER" id="PTHR11802">
    <property type="entry name" value="SERINE PROTEASE FAMILY S10 SERINE CARBOXYPEPTIDASE"/>
    <property type="match status" value="1"/>
</dbReference>
<accession>A0A0M3J5H4</accession>
<dbReference type="GO" id="GO:0006508">
    <property type="term" value="P:proteolysis"/>
    <property type="evidence" value="ECO:0007669"/>
    <property type="project" value="UniProtKB-KW"/>
</dbReference>
<dbReference type="InterPro" id="IPR029058">
    <property type="entry name" value="AB_hydrolase_fold"/>
</dbReference>
<dbReference type="Pfam" id="PF00450">
    <property type="entry name" value="Peptidase_S10"/>
    <property type="match status" value="1"/>
</dbReference>
<dbReference type="InterPro" id="IPR001563">
    <property type="entry name" value="Peptidase_S10"/>
</dbReference>
<dbReference type="GO" id="GO:0004185">
    <property type="term" value="F:serine-type carboxypeptidase activity"/>
    <property type="evidence" value="ECO:0007669"/>
    <property type="project" value="UniProtKB-UniRule"/>
</dbReference>
<dbReference type="AlphaFoldDB" id="A0A0M3J5H4"/>
<sequence>LKLDVVSVKGGSHYVALNRPAPALQLVSAFLKEQPYNTSAKVDTELKLPKFQYWPPLPPVKRTEADRVYSLPGLTYTPNFKQYSGYLKSKKGNYLHYWYMESQGDPRNDPIVIWLNGGPGCSSLMGLLEELGPFRPNPDGRTLFENVFSWNKAANLMFLETPRGVGFSYQNMTENPDTEWDDTKTAEETADAIEDFFNIYKHLRSHRNELYLTGESYAGIYIPMTTNVLIDRIQVWGVVLGDF</sequence>
<dbReference type="PANTHER" id="PTHR11802:SF480">
    <property type="entry name" value="CARBOXYPEPTIDASE"/>
    <property type="match status" value="1"/>
</dbReference>